<dbReference type="InterPro" id="IPR011856">
    <property type="entry name" value="tRNA_endonuc-like_dom_sf"/>
</dbReference>
<evidence type="ECO:0000256" key="1">
    <source>
        <dbReference type="ARBA" id="ARBA00022694"/>
    </source>
</evidence>
<reference evidence="6" key="4">
    <citation type="journal article" date="2023" name="Microbiol. Resour. Announc.">
        <title>Complete Genome Sequence of Vulcanisaeta souniana Strain IC-059, a Hyperthermophilic Archaeon Isolated from Hot Spring Water in Japan.</title>
        <authorList>
            <person name="Kato S."/>
            <person name="Itoh T."/>
            <person name="Wu L."/>
            <person name="Ma J."/>
            <person name="Ohkuma M."/>
        </authorList>
    </citation>
    <scope>NUCLEOTIDE SEQUENCE</scope>
    <source>
        <strain evidence="6">JCM 11219</strain>
    </source>
</reference>
<gene>
    <name evidence="7" type="ORF">GCM10007112_09930</name>
    <name evidence="6" type="ORF">Vsou_14750</name>
</gene>
<dbReference type="Gene3D" id="3.40.1350.10">
    <property type="match status" value="1"/>
</dbReference>
<reference evidence="9" key="3">
    <citation type="submission" date="2022-09" db="EMBL/GenBank/DDBJ databases">
        <title>Complete genome sequence of Vulcanisaeta souniana.</title>
        <authorList>
            <person name="Kato S."/>
            <person name="Itoh T."/>
            <person name="Ohkuma M."/>
        </authorList>
    </citation>
    <scope>NUCLEOTIDE SEQUENCE [LARGE SCALE GENOMIC DNA]</scope>
    <source>
        <strain evidence="9">JCM 11219</strain>
    </source>
</reference>
<dbReference type="SUPFAM" id="SSF53032">
    <property type="entry name" value="tRNA-intron endonuclease catalytic domain-like"/>
    <property type="match status" value="1"/>
</dbReference>
<dbReference type="NCBIfam" id="TIGR00324">
    <property type="entry name" value="endA"/>
    <property type="match status" value="1"/>
</dbReference>
<evidence type="ECO:0000313" key="6">
    <source>
        <dbReference type="EMBL" id="BDR92382.1"/>
    </source>
</evidence>
<evidence type="ECO:0000259" key="5">
    <source>
        <dbReference type="Pfam" id="PF02778"/>
    </source>
</evidence>
<dbReference type="Proteomes" id="UP001060771">
    <property type="component" value="Chromosome"/>
</dbReference>
<accession>A0A830E0M4</accession>
<evidence type="ECO:0000256" key="2">
    <source>
        <dbReference type="ARBA" id="ARBA00023239"/>
    </source>
</evidence>
<protein>
    <submittedName>
        <fullName evidence="7">tRNA-intron lyase</fullName>
    </submittedName>
</protein>
<dbReference type="GO" id="GO:0003676">
    <property type="term" value="F:nucleic acid binding"/>
    <property type="evidence" value="ECO:0007669"/>
    <property type="project" value="InterPro"/>
</dbReference>
<dbReference type="Gene3D" id="3.40.1170.20">
    <property type="entry name" value="tRNA intron endonuclease, N-terminal domain"/>
    <property type="match status" value="1"/>
</dbReference>
<proteinExistence type="predicted"/>
<dbReference type="InterPro" id="IPR006676">
    <property type="entry name" value="tRNA_splic"/>
</dbReference>
<organism evidence="7 8">
    <name type="scientific">Vulcanisaeta souniana JCM 11219</name>
    <dbReference type="NCBI Taxonomy" id="1293586"/>
    <lineage>
        <taxon>Archaea</taxon>
        <taxon>Thermoproteota</taxon>
        <taxon>Thermoprotei</taxon>
        <taxon>Thermoproteales</taxon>
        <taxon>Thermoproteaceae</taxon>
        <taxon>Vulcanisaeta</taxon>
    </lineage>
</organism>
<dbReference type="Proteomes" id="UP000657075">
    <property type="component" value="Unassembled WGS sequence"/>
</dbReference>
<evidence type="ECO:0000313" key="7">
    <source>
        <dbReference type="EMBL" id="GGI75139.1"/>
    </source>
</evidence>
<dbReference type="AlphaFoldDB" id="A0A830E0M4"/>
<feature type="domain" description="tRNA intron endonuclease N-terminal" evidence="5">
    <location>
        <begin position="23"/>
        <end position="101"/>
    </location>
</feature>
<feature type="domain" description="tRNA intron endonuclease catalytic" evidence="4">
    <location>
        <begin position="111"/>
        <end position="196"/>
    </location>
</feature>
<evidence type="ECO:0000313" key="8">
    <source>
        <dbReference type="Proteomes" id="UP000657075"/>
    </source>
</evidence>
<dbReference type="InterPro" id="IPR016442">
    <property type="entry name" value="tRNA_splic_arch_short"/>
</dbReference>
<dbReference type="FunFam" id="3.40.1350.10:FF:000006">
    <property type="entry name" value="tRNA-splicing endonuclease"/>
    <property type="match status" value="1"/>
</dbReference>
<name>A0A830E0M4_9CREN</name>
<dbReference type="InterPro" id="IPR036167">
    <property type="entry name" value="tRNA_intron_Endo_cat-like_sf"/>
</dbReference>
<dbReference type="PIRSF" id="PIRSF005285">
    <property type="entry name" value="tRNA_splic_archaea"/>
    <property type="match status" value="1"/>
</dbReference>
<evidence type="ECO:0000256" key="3">
    <source>
        <dbReference type="ARBA" id="ARBA00024798"/>
    </source>
</evidence>
<dbReference type="GO" id="GO:0000213">
    <property type="term" value="F:tRNA-intron lyase activity"/>
    <property type="evidence" value="ECO:0007669"/>
    <property type="project" value="InterPro"/>
</dbReference>
<reference evidence="7" key="2">
    <citation type="submission" date="2020-09" db="EMBL/GenBank/DDBJ databases">
        <authorList>
            <person name="Sun Q."/>
            <person name="Ohkuma M."/>
        </authorList>
    </citation>
    <scope>NUCLEOTIDE SEQUENCE</scope>
    <source>
        <strain evidence="7">JCM 11219</strain>
    </source>
</reference>
<dbReference type="PANTHER" id="PTHR21227">
    <property type="entry name" value="TRNA-SPLICING ENDONUCLEASE SUBUNIT SEN2"/>
    <property type="match status" value="1"/>
</dbReference>
<dbReference type="Pfam" id="PF02778">
    <property type="entry name" value="tRNA_int_endo_N"/>
    <property type="match status" value="1"/>
</dbReference>
<dbReference type="InterPro" id="IPR036740">
    <property type="entry name" value="tRNA_intron_Endonuc_N_sf"/>
</dbReference>
<dbReference type="EMBL" id="BMNM01000003">
    <property type="protein sequence ID" value="GGI75139.1"/>
    <property type="molecule type" value="Genomic_DNA"/>
</dbReference>
<dbReference type="InterPro" id="IPR006677">
    <property type="entry name" value="tRNA_intron_Endonuc_cat-like"/>
</dbReference>
<dbReference type="GO" id="GO:0006388">
    <property type="term" value="P:tRNA splicing, via endonucleolytic cleavage and ligation"/>
    <property type="evidence" value="ECO:0007669"/>
    <property type="project" value="InterPro"/>
</dbReference>
<dbReference type="RefSeq" id="WP_188602945.1">
    <property type="nucleotide sequence ID" value="NZ_AP026830.1"/>
</dbReference>
<dbReference type="Pfam" id="PF01974">
    <property type="entry name" value="tRNA_int_endo"/>
    <property type="match status" value="1"/>
</dbReference>
<evidence type="ECO:0000259" key="4">
    <source>
        <dbReference type="Pfam" id="PF01974"/>
    </source>
</evidence>
<dbReference type="SUPFAM" id="SSF55267">
    <property type="entry name" value="tRNA-intron endonuclease N-terminal domain-like"/>
    <property type="match status" value="1"/>
</dbReference>
<dbReference type="GeneID" id="76207024"/>
<evidence type="ECO:0000313" key="9">
    <source>
        <dbReference type="Proteomes" id="UP001060771"/>
    </source>
</evidence>
<sequence>MRLFVGKRSLVFNNYNTPNTVFRGYLIGGAVVVTDINEARKLYSMGFYGKFVNEDKVKLNEVEGVTTPLQLSIVEALYLMDKGLLEILDPNGNKLSRDDLLRAGRNTVTNFDQVYAIYRELKEGGFVVKSGLKFGSLFAVYERGPGIDHAPVLLHFIEPRRAVSALDITRAARLSHSVNKRFVLATQSEVDGKIHYVAFEWWRA</sequence>
<dbReference type="EMBL" id="AP026830">
    <property type="protein sequence ID" value="BDR92382.1"/>
    <property type="molecule type" value="Genomic_DNA"/>
</dbReference>
<keyword evidence="9" id="KW-1185">Reference proteome</keyword>
<dbReference type="InterPro" id="IPR006678">
    <property type="entry name" value="tRNA_intron_Endonuc_N"/>
</dbReference>
<reference evidence="7" key="1">
    <citation type="journal article" date="2014" name="Int. J. Syst. Evol. Microbiol.">
        <title>Complete genome sequence of Corynebacterium casei LMG S-19264T (=DSM 44701T), isolated from a smear-ripened cheese.</title>
        <authorList>
            <consortium name="US DOE Joint Genome Institute (JGI-PGF)"/>
            <person name="Walter F."/>
            <person name="Albersmeier A."/>
            <person name="Kalinowski J."/>
            <person name="Ruckert C."/>
        </authorList>
    </citation>
    <scope>NUCLEOTIDE SEQUENCE</scope>
    <source>
        <strain evidence="7">JCM 11219</strain>
    </source>
</reference>
<keyword evidence="1" id="KW-0819">tRNA processing</keyword>
<comment type="function">
    <text evidence="3">Endonuclease that removes tRNA introns. Cleaves pre-tRNA at the 5'- and 3'-splice sites to release the intron. The products are an intron and two tRNA half-molecules bearing 2',3' cyclic phosphate and 5'-OH termini. Recognizes a pseudosymmetric substrate in which 2 bulged loops of 3 bases are separated by a stem of 4 bp.</text>
</comment>
<dbReference type="OrthoDB" id="46045at2157"/>
<dbReference type="PANTHER" id="PTHR21227:SF0">
    <property type="entry name" value="TRNA-SPLICING ENDONUCLEASE SUBUNIT SEN2"/>
    <property type="match status" value="1"/>
</dbReference>
<dbReference type="GO" id="GO:0005737">
    <property type="term" value="C:cytoplasm"/>
    <property type="evidence" value="ECO:0007669"/>
    <property type="project" value="TreeGrafter"/>
</dbReference>
<keyword evidence="2 7" id="KW-0456">Lyase</keyword>
<dbReference type="CDD" id="cd22363">
    <property type="entry name" value="tRNA-intron_lyase_C"/>
    <property type="match status" value="1"/>
</dbReference>